<name>A0A501Q1Y5_9FLAO</name>
<proteinExistence type="predicted"/>
<dbReference type="EMBL" id="VFJE01000056">
    <property type="protein sequence ID" value="TPD65996.1"/>
    <property type="molecule type" value="Genomic_DNA"/>
</dbReference>
<accession>A0A501Q1Y5</accession>
<dbReference type="Proteomes" id="UP000319175">
    <property type="component" value="Unassembled WGS sequence"/>
</dbReference>
<protein>
    <submittedName>
        <fullName evidence="1">Uncharacterized protein</fullName>
    </submittedName>
</protein>
<organism evidence="1 2">
    <name type="scientific">Flavobacterium microcysteis</name>
    <dbReference type="NCBI Taxonomy" id="2596891"/>
    <lineage>
        <taxon>Bacteria</taxon>
        <taxon>Pseudomonadati</taxon>
        <taxon>Bacteroidota</taxon>
        <taxon>Flavobacteriia</taxon>
        <taxon>Flavobacteriales</taxon>
        <taxon>Flavobacteriaceae</taxon>
        <taxon>Flavobacterium</taxon>
    </lineage>
</organism>
<sequence>MKNLKAWLLILPLVTIACSDEYTEHTLDATYKSMSTKKTVIDPANAANPYDTAGLLHNEILDILDEAAFNSLSIEEITILIDSLSAVHPELMLLPNDPAVSSRASEIIWILNTNDPASDVLGASSLGTSAKASFLAFLNSLLSASDSSYEDIHPIIVSYEASVISSNLFSAVDKRIILTASSVARYSLAKKKRKDEDWDTSVTNIVAAASGAEQNSVLGLKMAATVDIYQKKHSTQ</sequence>
<dbReference type="AlphaFoldDB" id="A0A501Q1Y5"/>
<reference evidence="1 2" key="1">
    <citation type="submission" date="2019-06" db="EMBL/GenBank/DDBJ databases">
        <title>Flavobacterium sp. MaA-Y11 from geoumgang.</title>
        <authorList>
            <person name="Jeong S."/>
        </authorList>
    </citation>
    <scope>NUCLEOTIDE SEQUENCE [LARGE SCALE GENOMIC DNA]</scope>
    <source>
        <strain evidence="1 2">MaA-Y11</strain>
    </source>
</reference>
<keyword evidence="2" id="KW-1185">Reference proteome</keyword>
<evidence type="ECO:0000313" key="1">
    <source>
        <dbReference type="EMBL" id="TPD65996.1"/>
    </source>
</evidence>
<dbReference type="PROSITE" id="PS51257">
    <property type="entry name" value="PROKAR_LIPOPROTEIN"/>
    <property type="match status" value="1"/>
</dbReference>
<dbReference type="OrthoDB" id="646079at2"/>
<comment type="caution">
    <text evidence="1">The sequence shown here is derived from an EMBL/GenBank/DDBJ whole genome shotgun (WGS) entry which is preliminary data.</text>
</comment>
<evidence type="ECO:0000313" key="2">
    <source>
        <dbReference type="Proteomes" id="UP000319175"/>
    </source>
</evidence>
<dbReference type="RefSeq" id="WP_140002738.1">
    <property type="nucleotide sequence ID" value="NZ_VFJE01000056.1"/>
</dbReference>
<gene>
    <name evidence="1" type="ORF">FJA49_17620</name>
</gene>